<comment type="caution">
    <text evidence="2">The sequence shown here is derived from an EMBL/GenBank/DDBJ whole genome shotgun (WGS) entry which is preliminary data.</text>
</comment>
<proteinExistence type="predicted"/>
<sequence>MTTTIPFQWRFIDAQKFLLEGSVEIWLLPHLPKEFVAISYTWSPAIKTWRDNVIAEGVIDRFNALQIARERVELGTLSESSPLVKNLDEHQYETHVTLGSRIISNRLPFLDDPTGSMEQAFRFMQTVAFLVHSRRQRWFWIDILCINQDDIREKEFFVPKMGELYRSALETHVYLFGTSFPSELTSIDIYGPLWMTRAWTLQEHLLSKAVFFCYTFTGDIAHELRRFLTYDNPTVHSFKSPRPIDFSDQAVRPAKDLPFDWVRNYVIASGAAHVTTWGSSGRATTCILEPEFTNGLGPWFGGALCDKVSQVLKDDFDPSRRALTYNNYCLALYANIFKHVARAERGSPREIARLMADISRRHSTVAVDQIYSILEMLDRTDFPVSYAADPQEVRLSIFESMPEDSLAATLGTEWGCYVNSAHRESALPRIYHTSPLPSLEIEEISALAHFERSTGTRIYAKMAQFRIWMNVEAVWHTLQFQATITQVEPRATESRRKEIRCLTVMKSVNLAVYPEYANCSTDDIPSEVIRSIFLDSATRRATAAMDALFRTLETMMGDRKIPWWTPPQLLSSFDMKSSELIDDALEKIVDETPHLLEEIIDLLHYDESVEIIELGQCRHTYWYGQRNPSELQEASIVSGGGNLMNIRVDEEDPEKREDYPTTKPYKGRDTSLIGLECCSASDGDYTNRGTVIVEYAGTLSTDFNMTLVK</sequence>
<name>A0ABR3JVQ6_9AGAR</name>
<dbReference type="Proteomes" id="UP001556367">
    <property type="component" value="Unassembled WGS sequence"/>
</dbReference>
<dbReference type="InterPro" id="IPR052895">
    <property type="entry name" value="HetReg/Transcr_Mod"/>
</dbReference>
<feature type="domain" description="Heterokaryon incompatibility" evidence="1">
    <location>
        <begin position="130"/>
        <end position="178"/>
    </location>
</feature>
<evidence type="ECO:0000313" key="3">
    <source>
        <dbReference type="Proteomes" id="UP001556367"/>
    </source>
</evidence>
<evidence type="ECO:0000259" key="1">
    <source>
        <dbReference type="Pfam" id="PF06985"/>
    </source>
</evidence>
<dbReference type="EMBL" id="JASNQZ010000002">
    <property type="protein sequence ID" value="KAL0959632.1"/>
    <property type="molecule type" value="Genomic_DNA"/>
</dbReference>
<protein>
    <recommendedName>
        <fullName evidence="1">Heterokaryon incompatibility domain-containing protein</fullName>
    </recommendedName>
</protein>
<dbReference type="InterPro" id="IPR010730">
    <property type="entry name" value="HET"/>
</dbReference>
<evidence type="ECO:0000313" key="2">
    <source>
        <dbReference type="EMBL" id="KAL0959632.1"/>
    </source>
</evidence>
<organism evidence="2 3">
    <name type="scientific">Hohenbuehelia grisea</name>
    <dbReference type="NCBI Taxonomy" id="104357"/>
    <lineage>
        <taxon>Eukaryota</taxon>
        <taxon>Fungi</taxon>
        <taxon>Dikarya</taxon>
        <taxon>Basidiomycota</taxon>
        <taxon>Agaricomycotina</taxon>
        <taxon>Agaricomycetes</taxon>
        <taxon>Agaricomycetidae</taxon>
        <taxon>Agaricales</taxon>
        <taxon>Pleurotineae</taxon>
        <taxon>Pleurotaceae</taxon>
        <taxon>Hohenbuehelia</taxon>
    </lineage>
</organism>
<accession>A0ABR3JVQ6</accession>
<dbReference type="PANTHER" id="PTHR24148:SF64">
    <property type="entry name" value="HETEROKARYON INCOMPATIBILITY DOMAIN-CONTAINING PROTEIN"/>
    <property type="match status" value="1"/>
</dbReference>
<gene>
    <name evidence="2" type="ORF">HGRIS_011334</name>
</gene>
<reference evidence="3" key="1">
    <citation type="submission" date="2024-06" db="EMBL/GenBank/DDBJ databases">
        <title>Multi-omics analyses provide insights into the biosynthesis of the anticancer antibiotic pleurotin in Hohenbuehelia grisea.</title>
        <authorList>
            <person name="Weaver J.A."/>
            <person name="Alberti F."/>
        </authorList>
    </citation>
    <scope>NUCLEOTIDE SEQUENCE [LARGE SCALE GENOMIC DNA]</scope>
    <source>
        <strain evidence="3">T-177</strain>
    </source>
</reference>
<dbReference type="PANTHER" id="PTHR24148">
    <property type="entry name" value="ANKYRIN REPEAT DOMAIN-CONTAINING PROTEIN 39 HOMOLOG-RELATED"/>
    <property type="match status" value="1"/>
</dbReference>
<dbReference type="Pfam" id="PF06985">
    <property type="entry name" value="HET"/>
    <property type="match status" value="1"/>
</dbReference>
<keyword evidence="3" id="KW-1185">Reference proteome</keyword>